<evidence type="ECO:0000256" key="6">
    <source>
        <dbReference type="ARBA" id="ARBA00023242"/>
    </source>
</evidence>
<keyword evidence="2 7" id="KW-0853">WD repeat</keyword>
<dbReference type="InterPro" id="IPR037264">
    <property type="entry name" value="TFIID_NTD2_sf"/>
</dbReference>
<dbReference type="AlphaFoldDB" id="A0AAD5SDL6"/>
<evidence type="ECO:0000256" key="4">
    <source>
        <dbReference type="ARBA" id="ARBA00023015"/>
    </source>
</evidence>
<dbReference type="InterPro" id="IPR019775">
    <property type="entry name" value="WD40_repeat_CS"/>
</dbReference>
<dbReference type="EMBL" id="JADGJD010000246">
    <property type="protein sequence ID" value="KAJ3053007.1"/>
    <property type="molecule type" value="Genomic_DNA"/>
</dbReference>
<proteinExistence type="predicted"/>
<feature type="repeat" description="WD" evidence="7">
    <location>
        <begin position="327"/>
        <end position="368"/>
    </location>
</feature>
<sequence length="579" mass="64550">MEAHLRARGLNKTLETFVQESRVLSADKLSDDTTKASDNAVADFLQIYNENETSNPNAYDQSYARLRKWVDNSIDVYKVVFTIVYHLTLEDEMELRHILFPIFVHAYLDLVAKRLPEQATRFWDTFRSSHVEHHAQDLQSLSAIKTDQHLAENETARKYRKEKYLVRMSRYSFEMLLGYLQDNSFGLLLRLLNEHVNVNVTLDKPTVENEQHEPMGLIGSIPGQSMTTLDEFNQQPLLLGQLPPDVTFLTEVERRLKEEGADSNAAILEGLANLKQEQNVDAPSRETLKIPPKKLIDAEAEIRVLKDISRRISLGPNVLPSICCYTFHNSYDSVTCAKISPDASMLAAGSSESFIRLWNLAGDERRSDKEKQKQTRLVGHSGPVYGLSFSADQRFLLSGSEDRTAGHVSDVDVVKFHPNCAYIFTGSSDRTVRMWDVQRGNCVRLFTGHGGAVHALAVSPDGTVIASAGEDKTINLFDLASGRKIKSMVGHTGMIYSLNFSADGNVLASAGSDCTVRIWDAKKAETKELLAREGVVGAAGDRGRVSNDLLGTYPTKRTPLYNVEFTRANLLTAIGVYSA</sequence>
<dbReference type="Gene3D" id="1.25.40.500">
    <property type="entry name" value="TFIID subunit TAF5, NTD2 domain"/>
    <property type="match status" value="1"/>
</dbReference>
<evidence type="ECO:0000313" key="10">
    <source>
        <dbReference type="Proteomes" id="UP001212841"/>
    </source>
</evidence>
<dbReference type="SMART" id="SM00320">
    <property type="entry name" value="WD40"/>
    <property type="match status" value="5"/>
</dbReference>
<dbReference type="Proteomes" id="UP001212841">
    <property type="component" value="Unassembled WGS sequence"/>
</dbReference>
<accession>A0AAD5SDL6</accession>
<evidence type="ECO:0000259" key="8">
    <source>
        <dbReference type="Pfam" id="PF04494"/>
    </source>
</evidence>
<evidence type="ECO:0000256" key="3">
    <source>
        <dbReference type="ARBA" id="ARBA00022737"/>
    </source>
</evidence>
<dbReference type="InterPro" id="IPR001680">
    <property type="entry name" value="WD40_rpt"/>
</dbReference>
<dbReference type="PROSITE" id="PS00678">
    <property type="entry name" value="WD_REPEATS_1"/>
    <property type="match status" value="1"/>
</dbReference>
<dbReference type="InterPro" id="IPR020472">
    <property type="entry name" value="WD40_PAC1"/>
</dbReference>
<keyword evidence="6" id="KW-0539">Nucleus</keyword>
<name>A0AAD5SDL6_9FUNG</name>
<reference evidence="9" key="1">
    <citation type="submission" date="2020-05" db="EMBL/GenBank/DDBJ databases">
        <title>Phylogenomic resolution of chytrid fungi.</title>
        <authorList>
            <person name="Stajich J.E."/>
            <person name="Amses K."/>
            <person name="Simmons R."/>
            <person name="Seto K."/>
            <person name="Myers J."/>
            <person name="Bonds A."/>
            <person name="Quandt C.A."/>
            <person name="Barry K."/>
            <person name="Liu P."/>
            <person name="Grigoriev I."/>
            <person name="Longcore J.E."/>
            <person name="James T.Y."/>
        </authorList>
    </citation>
    <scope>NUCLEOTIDE SEQUENCE</scope>
    <source>
        <strain evidence="9">JEL0318</strain>
    </source>
</reference>
<dbReference type="Gene3D" id="2.130.10.10">
    <property type="entry name" value="YVTN repeat-like/Quinoprotein amine dehydrogenase"/>
    <property type="match status" value="2"/>
</dbReference>
<dbReference type="Pfam" id="PF00400">
    <property type="entry name" value="WD40"/>
    <property type="match status" value="5"/>
</dbReference>
<keyword evidence="10" id="KW-1185">Reference proteome</keyword>
<dbReference type="GO" id="GO:0016251">
    <property type="term" value="F:RNA polymerase II general transcription initiation factor activity"/>
    <property type="evidence" value="ECO:0007669"/>
    <property type="project" value="TreeGrafter"/>
</dbReference>
<dbReference type="SUPFAM" id="SSF160897">
    <property type="entry name" value="Taf5 N-terminal domain-like"/>
    <property type="match status" value="1"/>
</dbReference>
<evidence type="ECO:0000256" key="5">
    <source>
        <dbReference type="ARBA" id="ARBA00023163"/>
    </source>
</evidence>
<feature type="repeat" description="WD" evidence="7">
    <location>
        <begin position="488"/>
        <end position="529"/>
    </location>
</feature>
<gene>
    <name evidence="9" type="primary">TAF5</name>
    <name evidence="9" type="ORF">HK097_005234</name>
</gene>
<dbReference type="CDD" id="cd00200">
    <property type="entry name" value="WD40"/>
    <property type="match status" value="1"/>
</dbReference>
<feature type="domain" description="TFIID subunit TAF5 NTD2" evidence="8">
    <location>
        <begin position="54"/>
        <end position="196"/>
    </location>
</feature>
<dbReference type="Pfam" id="PF04494">
    <property type="entry name" value="TFIID_NTD2"/>
    <property type="match status" value="1"/>
</dbReference>
<dbReference type="PRINTS" id="PR00320">
    <property type="entry name" value="GPROTEINBRPT"/>
</dbReference>
<keyword evidence="5" id="KW-0804">Transcription</keyword>
<comment type="caution">
    <text evidence="9">The sequence shown here is derived from an EMBL/GenBank/DDBJ whole genome shotgun (WGS) entry which is preliminary data.</text>
</comment>
<dbReference type="PROSITE" id="PS50294">
    <property type="entry name" value="WD_REPEATS_REGION"/>
    <property type="match status" value="4"/>
</dbReference>
<dbReference type="PANTHER" id="PTHR19879">
    <property type="entry name" value="TRANSCRIPTION INITIATION FACTOR TFIID"/>
    <property type="match status" value="1"/>
</dbReference>
<evidence type="ECO:0000313" key="9">
    <source>
        <dbReference type="EMBL" id="KAJ3053007.1"/>
    </source>
</evidence>
<dbReference type="PANTHER" id="PTHR19879:SF1">
    <property type="entry name" value="CANNONBALL-RELATED"/>
    <property type="match status" value="1"/>
</dbReference>
<dbReference type="GO" id="GO:0005669">
    <property type="term" value="C:transcription factor TFIID complex"/>
    <property type="evidence" value="ECO:0007669"/>
    <property type="project" value="TreeGrafter"/>
</dbReference>
<dbReference type="PROSITE" id="PS50082">
    <property type="entry name" value="WD_REPEATS_2"/>
    <property type="match status" value="5"/>
</dbReference>
<protein>
    <submittedName>
        <fullName evidence="9">Transcription initiation factor TFIID subunit 5</fullName>
    </submittedName>
</protein>
<dbReference type="CDD" id="cd08044">
    <property type="entry name" value="TAF5_NTD2"/>
    <property type="match status" value="1"/>
</dbReference>
<dbReference type="InterPro" id="IPR015943">
    <property type="entry name" value="WD40/YVTN_repeat-like_dom_sf"/>
</dbReference>
<organism evidence="9 10">
    <name type="scientific">Rhizophlyctis rosea</name>
    <dbReference type="NCBI Taxonomy" id="64517"/>
    <lineage>
        <taxon>Eukaryota</taxon>
        <taxon>Fungi</taxon>
        <taxon>Fungi incertae sedis</taxon>
        <taxon>Chytridiomycota</taxon>
        <taxon>Chytridiomycota incertae sedis</taxon>
        <taxon>Chytridiomycetes</taxon>
        <taxon>Rhizophlyctidales</taxon>
        <taxon>Rhizophlyctidaceae</taxon>
        <taxon>Rhizophlyctis</taxon>
    </lineage>
</organism>
<evidence type="ECO:0000256" key="7">
    <source>
        <dbReference type="PROSITE-ProRule" id="PRU00221"/>
    </source>
</evidence>
<keyword evidence="3" id="KW-0677">Repeat</keyword>
<dbReference type="GO" id="GO:0006367">
    <property type="term" value="P:transcription initiation at RNA polymerase II promoter"/>
    <property type="evidence" value="ECO:0007669"/>
    <property type="project" value="TreeGrafter"/>
</dbReference>
<comment type="subcellular location">
    <subcellularLocation>
        <location evidence="1">Nucleus</location>
    </subcellularLocation>
</comment>
<evidence type="ECO:0000256" key="2">
    <source>
        <dbReference type="ARBA" id="ARBA00022574"/>
    </source>
</evidence>
<feature type="repeat" description="WD" evidence="7">
    <location>
        <begin position="377"/>
        <end position="404"/>
    </location>
</feature>
<feature type="repeat" description="WD" evidence="7">
    <location>
        <begin position="404"/>
        <end position="445"/>
    </location>
</feature>
<dbReference type="InterPro" id="IPR007582">
    <property type="entry name" value="TFIID_NTD2"/>
</dbReference>
<feature type="repeat" description="WD" evidence="7">
    <location>
        <begin position="446"/>
        <end position="487"/>
    </location>
</feature>
<dbReference type="InterPro" id="IPR036322">
    <property type="entry name" value="WD40_repeat_dom_sf"/>
</dbReference>
<dbReference type="SUPFAM" id="SSF50978">
    <property type="entry name" value="WD40 repeat-like"/>
    <property type="match status" value="1"/>
</dbReference>
<keyword evidence="4" id="KW-0805">Transcription regulation</keyword>
<evidence type="ECO:0000256" key="1">
    <source>
        <dbReference type="ARBA" id="ARBA00004123"/>
    </source>
</evidence>